<dbReference type="EMBL" id="JANKHO010000516">
    <property type="protein sequence ID" value="KAJ3508978.1"/>
    <property type="molecule type" value="Genomic_DNA"/>
</dbReference>
<dbReference type="AlphaFoldDB" id="A0A9W8K173"/>
<protein>
    <submittedName>
        <fullName evidence="1">Uncharacterized protein</fullName>
    </submittedName>
</protein>
<evidence type="ECO:0000313" key="2">
    <source>
        <dbReference type="Proteomes" id="UP001148786"/>
    </source>
</evidence>
<reference evidence="1" key="1">
    <citation type="submission" date="2022-07" db="EMBL/GenBank/DDBJ databases">
        <title>Genome Sequence of Agrocybe chaxingu.</title>
        <authorList>
            <person name="Buettner E."/>
        </authorList>
    </citation>
    <scope>NUCLEOTIDE SEQUENCE</scope>
    <source>
        <strain evidence="1">MP-N11</strain>
    </source>
</reference>
<dbReference type="Proteomes" id="UP001148786">
    <property type="component" value="Unassembled WGS sequence"/>
</dbReference>
<gene>
    <name evidence="1" type="ORF">NLJ89_g5466</name>
</gene>
<comment type="caution">
    <text evidence="1">The sequence shown here is derived from an EMBL/GenBank/DDBJ whole genome shotgun (WGS) entry which is preliminary data.</text>
</comment>
<organism evidence="1 2">
    <name type="scientific">Agrocybe chaxingu</name>
    <dbReference type="NCBI Taxonomy" id="84603"/>
    <lineage>
        <taxon>Eukaryota</taxon>
        <taxon>Fungi</taxon>
        <taxon>Dikarya</taxon>
        <taxon>Basidiomycota</taxon>
        <taxon>Agaricomycotina</taxon>
        <taxon>Agaricomycetes</taxon>
        <taxon>Agaricomycetidae</taxon>
        <taxon>Agaricales</taxon>
        <taxon>Agaricineae</taxon>
        <taxon>Strophariaceae</taxon>
        <taxon>Agrocybe</taxon>
    </lineage>
</organism>
<keyword evidence="2" id="KW-1185">Reference proteome</keyword>
<sequence length="290" mass="31215">MTSPTFDMAAWIKNNIDKTKAKKSSSKSKAAGADGWNVESEVKRLQNALPTWRAITCNLTTSSVKENATEAVAMAAGVRMADDSTRKVYTLLAGVHRETCGVRMRMIGTTPPSPPPRQCPLIGLRHLPPPLSPQVWWDSPQTVNANDAEAMNHDVNYLDSSDSYRKRARSQEDVGGNSKAKVVNVELNGTPDSTGGVDGQTVSESRQLGVNWSPLNVLINGCGVGLGYGCCQKAVMDASPGASAEPVNDLMVTVAGSPKTYSRVTDGRGPRSMTPEEYETYFEVLQARLP</sequence>
<proteinExistence type="predicted"/>
<accession>A0A9W8K173</accession>
<dbReference type="OrthoDB" id="361102at2759"/>
<evidence type="ECO:0000313" key="1">
    <source>
        <dbReference type="EMBL" id="KAJ3508978.1"/>
    </source>
</evidence>
<name>A0A9W8K173_9AGAR</name>